<keyword evidence="1" id="KW-0812">Transmembrane</keyword>
<protein>
    <recommendedName>
        <fullName evidence="3">PH domain-containing protein</fullName>
    </recommendedName>
</protein>
<feature type="transmembrane region" description="Helical" evidence="1">
    <location>
        <begin position="50"/>
        <end position="70"/>
    </location>
</feature>
<dbReference type="AlphaFoldDB" id="A0AB39HR15"/>
<feature type="transmembrane region" description="Helical" evidence="1">
    <location>
        <begin position="12"/>
        <end position="30"/>
    </location>
</feature>
<reference evidence="2" key="1">
    <citation type="submission" date="2024-07" db="EMBL/GenBank/DDBJ databases">
        <title>Halotolerant mesophilic bacterium Ornithinibacillus sp. 4-3, sp. nov., isolated from soil.</title>
        <authorList>
            <person name="Sidarenka A.V."/>
            <person name="Guliayeva D.E."/>
            <person name="Leanovich S.I."/>
            <person name="Hileuskaya K.S."/>
            <person name="Akhremchuk A.E."/>
            <person name="Sikolenko M.A."/>
            <person name="Valentovich L.N."/>
        </authorList>
    </citation>
    <scope>NUCLEOTIDE SEQUENCE</scope>
    <source>
        <strain evidence="2">4-3</strain>
    </source>
</reference>
<evidence type="ECO:0000256" key="1">
    <source>
        <dbReference type="SAM" id="Phobius"/>
    </source>
</evidence>
<keyword evidence="1" id="KW-0472">Membrane</keyword>
<evidence type="ECO:0000313" key="2">
    <source>
        <dbReference type="EMBL" id="XDK32735.1"/>
    </source>
</evidence>
<dbReference type="EMBL" id="CP162599">
    <property type="protein sequence ID" value="XDK32735.1"/>
    <property type="molecule type" value="Genomic_DNA"/>
</dbReference>
<name>A0AB39HR15_9BACI</name>
<proteinExistence type="predicted"/>
<gene>
    <name evidence="2" type="ORF">AB4Y30_17265</name>
</gene>
<sequence>MLYQAKINRLMLFIYFLILAVLTIWPMFFSNRKEENLRTDALFWENVEVVLRYIVLGVLLIFLLSIFVTYQLKITENQLIYFIKFFNLVLYSKTVKPHQIAKITFKRSNWMMINAVVSMKKGFRISLKNFEPVVMYADMMRFANVHNISTEKTEEFQILQRIKENKQSS</sequence>
<organism evidence="2">
    <name type="scientific">Ornithinibacillus sp. 4-3</name>
    <dbReference type="NCBI Taxonomy" id="3231488"/>
    <lineage>
        <taxon>Bacteria</taxon>
        <taxon>Bacillati</taxon>
        <taxon>Bacillota</taxon>
        <taxon>Bacilli</taxon>
        <taxon>Bacillales</taxon>
        <taxon>Bacillaceae</taxon>
        <taxon>Ornithinibacillus</taxon>
    </lineage>
</organism>
<keyword evidence="1" id="KW-1133">Transmembrane helix</keyword>
<evidence type="ECO:0008006" key="3">
    <source>
        <dbReference type="Google" id="ProtNLM"/>
    </source>
</evidence>
<dbReference type="RefSeq" id="WP_368653423.1">
    <property type="nucleotide sequence ID" value="NZ_CP162599.1"/>
</dbReference>
<accession>A0AB39HR15</accession>